<dbReference type="Proteomes" id="UP000252519">
    <property type="component" value="Unassembled WGS sequence"/>
</dbReference>
<reference evidence="3 4" key="1">
    <citation type="submission" date="2014-10" db="EMBL/GenBank/DDBJ databases">
        <title>Draft genome of the hookworm Ancylostoma caninum.</title>
        <authorList>
            <person name="Mitreva M."/>
        </authorList>
    </citation>
    <scope>NUCLEOTIDE SEQUENCE [LARGE SCALE GENOMIC DNA]</scope>
    <source>
        <strain evidence="3 4">Baltimore</strain>
    </source>
</reference>
<protein>
    <submittedName>
        <fullName evidence="3">Uncharacterized protein</fullName>
    </submittedName>
</protein>
<dbReference type="EMBL" id="JOJR01000353">
    <property type="protein sequence ID" value="RCN39158.1"/>
    <property type="molecule type" value="Genomic_DNA"/>
</dbReference>
<feature type="region of interest" description="Disordered" evidence="1">
    <location>
        <begin position="30"/>
        <end position="86"/>
    </location>
</feature>
<evidence type="ECO:0000313" key="4">
    <source>
        <dbReference type="Proteomes" id="UP000252519"/>
    </source>
</evidence>
<organism evidence="3 4">
    <name type="scientific">Ancylostoma caninum</name>
    <name type="common">Dog hookworm</name>
    <dbReference type="NCBI Taxonomy" id="29170"/>
    <lineage>
        <taxon>Eukaryota</taxon>
        <taxon>Metazoa</taxon>
        <taxon>Ecdysozoa</taxon>
        <taxon>Nematoda</taxon>
        <taxon>Chromadorea</taxon>
        <taxon>Rhabditida</taxon>
        <taxon>Rhabditina</taxon>
        <taxon>Rhabditomorpha</taxon>
        <taxon>Strongyloidea</taxon>
        <taxon>Ancylostomatidae</taxon>
        <taxon>Ancylostomatinae</taxon>
        <taxon>Ancylostoma</taxon>
    </lineage>
</organism>
<proteinExistence type="predicted"/>
<feature type="chain" id="PRO_5016653142" evidence="2">
    <location>
        <begin position="21"/>
        <end position="86"/>
    </location>
</feature>
<feature type="compositionally biased region" description="Basic residues" evidence="1">
    <location>
        <begin position="41"/>
        <end position="52"/>
    </location>
</feature>
<evidence type="ECO:0000256" key="1">
    <source>
        <dbReference type="SAM" id="MobiDB-lite"/>
    </source>
</evidence>
<keyword evidence="2" id="KW-0732">Signal</keyword>
<evidence type="ECO:0000313" key="3">
    <source>
        <dbReference type="EMBL" id="RCN39158.1"/>
    </source>
</evidence>
<dbReference type="AlphaFoldDB" id="A0A368G654"/>
<accession>A0A368G654</accession>
<feature type="compositionally biased region" description="Basic and acidic residues" evidence="1">
    <location>
        <begin position="30"/>
        <end position="40"/>
    </location>
</feature>
<comment type="caution">
    <text evidence="3">The sequence shown here is derived from an EMBL/GenBank/DDBJ whole genome shotgun (WGS) entry which is preliminary data.</text>
</comment>
<keyword evidence="4" id="KW-1185">Reference proteome</keyword>
<name>A0A368G654_ANCCA</name>
<sequence length="86" mass="9513">MLFDGMVIVLTMATLKSISAGAVTAIDITDDKSKEEDPGGHRRGRAFRPSHRHPAEPEINDRYPLSSREVDGSQQDVRLEGKGTHR</sequence>
<feature type="compositionally biased region" description="Basic and acidic residues" evidence="1">
    <location>
        <begin position="77"/>
        <end position="86"/>
    </location>
</feature>
<feature type="signal peptide" evidence="2">
    <location>
        <begin position="1"/>
        <end position="20"/>
    </location>
</feature>
<evidence type="ECO:0000256" key="2">
    <source>
        <dbReference type="SAM" id="SignalP"/>
    </source>
</evidence>
<gene>
    <name evidence="3" type="ORF">ANCCAN_14914</name>
</gene>